<organism evidence="1 2">
    <name type="scientific">Galerina marginata (strain CBS 339.88)</name>
    <dbReference type="NCBI Taxonomy" id="685588"/>
    <lineage>
        <taxon>Eukaryota</taxon>
        <taxon>Fungi</taxon>
        <taxon>Dikarya</taxon>
        <taxon>Basidiomycota</taxon>
        <taxon>Agaricomycotina</taxon>
        <taxon>Agaricomycetes</taxon>
        <taxon>Agaricomycetidae</taxon>
        <taxon>Agaricales</taxon>
        <taxon>Agaricineae</taxon>
        <taxon>Strophariaceae</taxon>
        <taxon>Galerina</taxon>
    </lineage>
</organism>
<keyword evidence="2" id="KW-1185">Reference proteome</keyword>
<proteinExistence type="predicted"/>
<dbReference type="InterPro" id="IPR035992">
    <property type="entry name" value="Ricin_B-like_lectins"/>
</dbReference>
<reference evidence="2" key="1">
    <citation type="journal article" date="2014" name="Proc. Natl. Acad. Sci. U.S.A.">
        <title>Extensive sampling of basidiomycete genomes demonstrates inadequacy of the white-rot/brown-rot paradigm for wood decay fungi.</title>
        <authorList>
            <person name="Riley R."/>
            <person name="Salamov A.A."/>
            <person name="Brown D.W."/>
            <person name="Nagy L.G."/>
            <person name="Floudas D."/>
            <person name="Held B.W."/>
            <person name="Levasseur A."/>
            <person name="Lombard V."/>
            <person name="Morin E."/>
            <person name="Otillar R."/>
            <person name="Lindquist E.A."/>
            <person name="Sun H."/>
            <person name="LaButti K.M."/>
            <person name="Schmutz J."/>
            <person name="Jabbour D."/>
            <person name="Luo H."/>
            <person name="Baker S.E."/>
            <person name="Pisabarro A.G."/>
            <person name="Walton J.D."/>
            <person name="Blanchette R.A."/>
            <person name="Henrissat B."/>
            <person name="Martin F."/>
            <person name="Cullen D."/>
            <person name="Hibbett D.S."/>
            <person name="Grigoriev I.V."/>
        </authorList>
    </citation>
    <scope>NUCLEOTIDE SEQUENCE [LARGE SCALE GENOMIC DNA]</scope>
    <source>
        <strain evidence="2">CBS 339.88</strain>
    </source>
</reference>
<protein>
    <recommendedName>
        <fullName evidence="3">Ricin B lectin domain-containing protein</fullName>
    </recommendedName>
</protein>
<accession>A0A067SFR9</accession>
<sequence length="177" mass="20096">MSLNETVNPMLSFHLPRQFGFRRGLAHKTTFDAVVPPPDFFQSFLHFAMSIDPGQYFIQSVYGTTSLIIERPPPPDRPLALMTGVGHKWRIQLTSDGSFIIISDKSRVGQVVRKDFVAYFSPNGIAQPWQILPAGRGCFRIKIPNEDGFLTRTPDDEFQVVIAPVDNSEAQQWKFKR</sequence>
<dbReference type="Proteomes" id="UP000027222">
    <property type="component" value="Unassembled WGS sequence"/>
</dbReference>
<gene>
    <name evidence="1" type="ORF">GALMADRAFT_232438</name>
</gene>
<dbReference type="EMBL" id="KL142422">
    <property type="protein sequence ID" value="KDR66574.1"/>
    <property type="molecule type" value="Genomic_DNA"/>
</dbReference>
<dbReference type="SUPFAM" id="SSF50370">
    <property type="entry name" value="Ricin B-like lectins"/>
    <property type="match status" value="1"/>
</dbReference>
<dbReference type="Gene3D" id="2.80.10.50">
    <property type="match status" value="1"/>
</dbReference>
<evidence type="ECO:0000313" key="1">
    <source>
        <dbReference type="EMBL" id="KDR66574.1"/>
    </source>
</evidence>
<evidence type="ECO:0008006" key="3">
    <source>
        <dbReference type="Google" id="ProtNLM"/>
    </source>
</evidence>
<name>A0A067SFR9_GALM3</name>
<dbReference type="AlphaFoldDB" id="A0A067SFR9"/>
<evidence type="ECO:0000313" key="2">
    <source>
        <dbReference type="Proteomes" id="UP000027222"/>
    </source>
</evidence>
<dbReference type="HOGENOM" id="CLU_1517971_0_0_1"/>